<keyword evidence="2" id="KW-0560">Oxidoreductase</keyword>
<proteinExistence type="inferred from homology"/>
<gene>
    <name evidence="3" type="ORF">SOO65_10565</name>
</gene>
<dbReference type="KEGG" id="psti:SOO65_10565"/>
<accession>A0AAX4HVK0</accession>
<dbReference type="SUPFAM" id="SSF51735">
    <property type="entry name" value="NAD(P)-binding Rossmann-fold domains"/>
    <property type="match status" value="1"/>
</dbReference>
<comment type="similarity">
    <text evidence="1">Belongs to the short-chain dehydrogenases/reductases (SDR) family.</text>
</comment>
<evidence type="ECO:0000313" key="3">
    <source>
        <dbReference type="EMBL" id="WPU67197.1"/>
    </source>
</evidence>
<keyword evidence="4" id="KW-1185">Reference proteome</keyword>
<dbReference type="EMBL" id="CP139487">
    <property type="protein sequence ID" value="WPU67197.1"/>
    <property type="molecule type" value="Genomic_DNA"/>
</dbReference>
<dbReference type="InterPro" id="IPR020904">
    <property type="entry name" value="Sc_DH/Rdtase_CS"/>
</dbReference>
<dbReference type="RefSeq" id="WP_321400151.1">
    <property type="nucleotide sequence ID" value="NZ_CP139487.1"/>
</dbReference>
<dbReference type="InterPro" id="IPR036291">
    <property type="entry name" value="NAD(P)-bd_dom_sf"/>
</dbReference>
<dbReference type="GO" id="GO:0016491">
    <property type="term" value="F:oxidoreductase activity"/>
    <property type="evidence" value="ECO:0007669"/>
    <property type="project" value="UniProtKB-KW"/>
</dbReference>
<dbReference type="PRINTS" id="PR00081">
    <property type="entry name" value="GDHRDH"/>
</dbReference>
<evidence type="ECO:0000313" key="4">
    <source>
        <dbReference type="Proteomes" id="UP001324634"/>
    </source>
</evidence>
<evidence type="ECO:0000256" key="2">
    <source>
        <dbReference type="ARBA" id="ARBA00023002"/>
    </source>
</evidence>
<reference evidence="3 4" key="1">
    <citation type="submission" date="2023-11" db="EMBL/GenBank/DDBJ databases">
        <title>Peredibacter starrii A3.12.</title>
        <authorList>
            <person name="Mitchell R.J."/>
        </authorList>
    </citation>
    <scope>NUCLEOTIDE SEQUENCE [LARGE SCALE GENOMIC DNA]</scope>
    <source>
        <strain evidence="3 4">A3.12</strain>
    </source>
</reference>
<name>A0AAX4HVK0_9BACT</name>
<dbReference type="Gene3D" id="3.40.50.720">
    <property type="entry name" value="NAD(P)-binding Rossmann-like Domain"/>
    <property type="match status" value="1"/>
</dbReference>
<dbReference type="CDD" id="cd05233">
    <property type="entry name" value="SDR_c"/>
    <property type="match status" value="1"/>
</dbReference>
<dbReference type="PANTHER" id="PTHR42901:SF1">
    <property type="entry name" value="ALCOHOL DEHYDROGENASE"/>
    <property type="match status" value="1"/>
</dbReference>
<dbReference type="PIRSF" id="PIRSF000126">
    <property type="entry name" value="11-beta-HSD1"/>
    <property type="match status" value="1"/>
</dbReference>
<organism evidence="3 4">
    <name type="scientific">Peredibacter starrii</name>
    <dbReference type="NCBI Taxonomy" id="28202"/>
    <lineage>
        <taxon>Bacteria</taxon>
        <taxon>Pseudomonadati</taxon>
        <taxon>Bdellovibrionota</taxon>
        <taxon>Bacteriovoracia</taxon>
        <taxon>Bacteriovoracales</taxon>
        <taxon>Bacteriovoracaceae</taxon>
        <taxon>Peredibacter</taxon>
    </lineage>
</organism>
<sequence length="266" mass="28887">MKSGEKPTAVITGASTGIGFELAKQFAQNGHDIVIVSNSDRIKDAAQELRAIGKNVFEYKHDLSRKGEIEKFYDEVRTLGKDIGIIALNAGVGLGGPFRENDIDEEVNMINLNVVSTVYLTKLFLNGFLENNGKILFTSSIVSDMPAPYSAIYGATKAFVQSFANALREELKETNISITTLMPGATNTNFFARAGLLDTKVGAEGKFENEPSEVAKQGYEALMNGVDEVYAASAKTKLEGVINKFLPEKVKAILHKKQAEPGSAYH</sequence>
<dbReference type="InterPro" id="IPR002347">
    <property type="entry name" value="SDR_fam"/>
</dbReference>
<dbReference type="AlphaFoldDB" id="A0AAX4HVK0"/>
<evidence type="ECO:0000256" key="1">
    <source>
        <dbReference type="ARBA" id="ARBA00006484"/>
    </source>
</evidence>
<dbReference type="PROSITE" id="PS00061">
    <property type="entry name" value="ADH_SHORT"/>
    <property type="match status" value="1"/>
</dbReference>
<dbReference type="Proteomes" id="UP001324634">
    <property type="component" value="Chromosome"/>
</dbReference>
<dbReference type="PANTHER" id="PTHR42901">
    <property type="entry name" value="ALCOHOL DEHYDROGENASE"/>
    <property type="match status" value="1"/>
</dbReference>
<dbReference type="Pfam" id="PF00106">
    <property type="entry name" value="adh_short"/>
    <property type="match status" value="1"/>
</dbReference>
<protein>
    <submittedName>
        <fullName evidence="3">SDR family NAD(P)-dependent oxidoreductase</fullName>
    </submittedName>
</protein>